<organism evidence="1 2">
    <name type="scientific">Steinernema carpocapsae</name>
    <name type="common">Entomopathogenic nematode</name>
    <dbReference type="NCBI Taxonomy" id="34508"/>
    <lineage>
        <taxon>Eukaryota</taxon>
        <taxon>Metazoa</taxon>
        <taxon>Ecdysozoa</taxon>
        <taxon>Nematoda</taxon>
        <taxon>Chromadorea</taxon>
        <taxon>Rhabditida</taxon>
        <taxon>Tylenchina</taxon>
        <taxon>Panagrolaimomorpha</taxon>
        <taxon>Strongyloidoidea</taxon>
        <taxon>Steinernematidae</taxon>
        <taxon>Steinernema</taxon>
    </lineage>
</organism>
<protein>
    <submittedName>
        <fullName evidence="1">Uncharacterized protein</fullName>
    </submittedName>
</protein>
<gene>
    <name evidence="1" type="ORF">L596_021775</name>
</gene>
<dbReference type="AlphaFoldDB" id="A0A4U5MJR1"/>
<dbReference type="Proteomes" id="UP000298663">
    <property type="component" value="Unassembled WGS sequence"/>
</dbReference>
<keyword evidence="2" id="KW-1185">Reference proteome</keyword>
<comment type="caution">
    <text evidence="1">The sequence shown here is derived from an EMBL/GenBank/DDBJ whole genome shotgun (WGS) entry which is preliminary data.</text>
</comment>
<name>A0A4U5MJR1_STECR</name>
<proteinExistence type="predicted"/>
<evidence type="ECO:0000313" key="2">
    <source>
        <dbReference type="Proteomes" id="UP000298663"/>
    </source>
</evidence>
<sequence length="103" mass="11566">MKKIKMYQIVLQTGIYLTWKPNFSPRISAKHSSLSTWCHRLSAPLMLQALTEFSPGFGIQLVLPWALKTVTSQANTLVLRPTATGSLRLLTTSSGVLTKYWRS</sequence>
<dbReference type="EMBL" id="AZBU02000007">
    <property type="protein sequence ID" value="TKR69639.1"/>
    <property type="molecule type" value="Genomic_DNA"/>
</dbReference>
<accession>A0A4U5MJR1</accession>
<reference evidence="1 2" key="2">
    <citation type="journal article" date="2019" name="G3 (Bethesda)">
        <title>Hybrid Assembly of the Genome of the Entomopathogenic Nematode Steinernema carpocapsae Identifies the X-Chromosome.</title>
        <authorList>
            <person name="Serra L."/>
            <person name="Macchietto M."/>
            <person name="Macias-Munoz A."/>
            <person name="McGill C.J."/>
            <person name="Rodriguez I.M."/>
            <person name="Rodriguez B."/>
            <person name="Murad R."/>
            <person name="Mortazavi A."/>
        </authorList>
    </citation>
    <scope>NUCLEOTIDE SEQUENCE [LARGE SCALE GENOMIC DNA]</scope>
    <source>
        <strain evidence="1 2">ALL</strain>
    </source>
</reference>
<evidence type="ECO:0000313" key="1">
    <source>
        <dbReference type="EMBL" id="TKR69639.1"/>
    </source>
</evidence>
<reference evidence="1 2" key="1">
    <citation type="journal article" date="2015" name="Genome Biol.">
        <title>Comparative genomics of Steinernema reveals deeply conserved gene regulatory networks.</title>
        <authorList>
            <person name="Dillman A.R."/>
            <person name="Macchietto M."/>
            <person name="Porter C.F."/>
            <person name="Rogers A."/>
            <person name="Williams B."/>
            <person name="Antoshechkin I."/>
            <person name="Lee M.M."/>
            <person name="Goodwin Z."/>
            <person name="Lu X."/>
            <person name="Lewis E.E."/>
            <person name="Goodrich-Blair H."/>
            <person name="Stock S.P."/>
            <person name="Adams B.J."/>
            <person name="Sternberg P.W."/>
            <person name="Mortazavi A."/>
        </authorList>
    </citation>
    <scope>NUCLEOTIDE SEQUENCE [LARGE SCALE GENOMIC DNA]</scope>
    <source>
        <strain evidence="1 2">ALL</strain>
    </source>
</reference>